<protein>
    <recommendedName>
        <fullName evidence="7">Late embryogenesis abundant protein LEA-2 subgroup domain-containing protein</fullName>
    </recommendedName>
</protein>
<dbReference type="InterPro" id="IPR004864">
    <property type="entry name" value="LEA_2"/>
</dbReference>
<feature type="region of interest" description="Disordered" evidence="5">
    <location>
        <begin position="1"/>
        <end position="25"/>
    </location>
</feature>
<gene>
    <name evidence="8" type="ORF">LSAT_V11C400170580</name>
</gene>
<evidence type="ECO:0000256" key="2">
    <source>
        <dbReference type="ARBA" id="ARBA00022692"/>
    </source>
</evidence>
<comment type="caution">
    <text evidence="8">The sequence shown here is derived from an EMBL/GenBank/DDBJ whole genome shotgun (WGS) entry which is preliminary data.</text>
</comment>
<dbReference type="EMBL" id="NBSK02000004">
    <property type="protein sequence ID" value="KAJ0213976.1"/>
    <property type="molecule type" value="Genomic_DNA"/>
</dbReference>
<accession>A0A9R1VWN7</accession>
<reference evidence="8 9" key="1">
    <citation type="journal article" date="2017" name="Nat. Commun.">
        <title>Genome assembly with in vitro proximity ligation data and whole-genome triplication in lettuce.</title>
        <authorList>
            <person name="Reyes-Chin-Wo S."/>
            <person name="Wang Z."/>
            <person name="Yang X."/>
            <person name="Kozik A."/>
            <person name="Arikit S."/>
            <person name="Song C."/>
            <person name="Xia L."/>
            <person name="Froenicke L."/>
            <person name="Lavelle D.O."/>
            <person name="Truco M.J."/>
            <person name="Xia R."/>
            <person name="Zhu S."/>
            <person name="Xu C."/>
            <person name="Xu H."/>
            <person name="Xu X."/>
            <person name="Cox K."/>
            <person name="Korf I."/>
            <person name="Meyers B.C."/>
            <person name="Michelmore R.W."/>
        </authorList>
    </citation>
    <scope>NUCLEOTIDE SEQUENCE [LARGE SCALE GENOMIC DNA]</scope>
    <source>
        <strain evidence="9">cv. Salinas</strain>
        <tissue evidence="8">Seedlings</tissue>
    </source>
</reference>
<evidence type="ECO:0000256" key="3">
    <source>
        <dbReference type="ARBA" id="ARBA00022989"/>
    </source>
</evidence>
<proteinExistence type="predicted"/>
<name>A0A9R1VWN7_LACSA</name>
<dbReference type="AlphaFoldDB" id="A0A9R1VWN7"/>
<keyword evidence="9" id="KW-1185">Reference proteome</keyword>
<evidence type="ECO:0000259" key="7">
    <source>
        <dbReference type="Pfam" id="PF03168"/>
    </source>
</evidence>
<dbReference type="Proteomes" id="UP000235145">
    <property type="component" value="Unassembled WGS sequence"/>
</dbReference>
<dbReference type="Gene3D" id="2.60.40.1820">
    <property type="match status" value="1"/>
</dbReference>
<dbReference type="PANTHER" id="PTHR31234">
    <property type="entry name" value="LATE EMBRYOGENESIS ABUNDANT (LEA) HYDROXYPROLINE-RICH GLYCOPROTEIN FAMILY"/>
    <property type="match status" value="1"/>
</dbReference>
<keyword evidence="4 6" id="KW-0472">Membrane</keyword>
<dbReference type="Pfam" id="PF03168">
    <property type="entry name" value="LEA_2"/>
    <property type="match status" value="1"/>
</dbReference>
<evidence type="ECO:0000313" key="9">
    <source>
        <dbReference type="Proteomes" id="UP000235145"/>
    </source>
</evidence>
<dbReference type="Gramene" id="rna-gnl|WGS:NBSK|LSAT_4X35101_mrna">
    <property type="protein sequence ID" value="cds-PLY76181.1"/>
    <property type="gene ID" value="gene-LSAT_4X35101"/>
</dbReference>
<comment type="subcellular location">
    <subcellularLocation>
        <location evidence="1">Membrane</location>
        <topology evidence="1">Single-pass membrane protein</topology>
    </subcellularLocation>
</comment>
<dbReference type="PANTHER" id="PTHR31234:SF65">
    <property type="entry name" value="LATE EMBRYOGENESIS ABUNDANT PROTEIN, LEA_2 SUBGROUP"/>
    <property type="match status" value="1"/>
</dbReference>
<keyword evidence="3 6" id="KW-1133">Transmembrane helix</keyword>
<organism evidence="8 9">
    <name type="scientific">Lactuca sativa</name>
    <name type="common">Garden lettuce</name>
    <dbReference type="NCBI Taxonomy" id="4236"/>
    <lineage>
        <taxon>Eukaryota</taxon>
        <taxon>Viridiplantae</taxon>
        <taxon>Streptophyta</taxon>
        <taxon>Embryophyta</taxon>
        <taxon>Tracheophyta</taxon>
        <taxon>Spermatophyta</taxon>
        <taxon>Magnoliopsida</taxon>
        <taxon>eudicotyledons</taxon>
        <taxon>Gunneridae</taxon>
        <taxon>Pentapetalae</taxon>
        <taxon>asterids</taxon>
        <taxon>campanulids</taxon>
        <taxon>Asterales</taxon>
        <taxon>Asteraceae</taxon>
        <taxon>Cichorioideae</taxon>
        <taxon>Cichorieae</taxon>
        <taxon>Lactucinae</taxon>
        <taxon>Lactuca</taxon>
    </lineage>
</organism>
<dbReference type="OrthoDB" id="764273at2759"/>
<feature type="domain" description="Late embryogenesis abundant protein LEA-2 subgroup" evidence="7">
    <location>
        <begin position="100"/>
        <end position="199"/>
    </location>
</feature>
<evidence type="ECO:0000256" key="4">
    <source>
        <dbReference type="ARBA" id="ARBA00023136"/>
    </source>
</evidence>
<evidence type="ECO:0000256" key="1">
    <source>
        <dbReference type="ARBA" id="ARBA00004167"/>
    </source>
</evidence>
<dbReference type="GO" id="GO:0098542">
    <property type="term" value="P:defense response to other organism"/>
    <property type="evidence" value="ECO:0007669"/>
    <property type="project" value="InterPro"/>
</dbReference>
<evidence type="ECO:0000313" key="8">
    <source>
        <dbReference type="EMBL" id="KAJ0213976.1"/>
    </source>
</evidence>
<dbReference type="SUPFAM" id="SSF117070">
    <property type="entry name" value="LEA14-like"/>
    <property type="match status" value="1"/>
</dbReference>
<dbReference type="GO" id="GO:0016020">
    <property type="term" value="C:membrane"/>
    <property type="evidence" value="ECO:0007669"/>
    <property type="project" value="UniProtKB-SubCell"/>
</dbReference>
<dbReference type="InterPro" id="IPR044839">
    <property type="entry name" value="NDR1-like"/>
</dbReference>
<sequence>MVEKEKVKPLAPSIDQNQTVSDDEDTVYKKTTRPRKYVKWLSCIVASIIHLAVVVVILIFMVFKIKEPEIKMNDVMVNNFDFMNGSILQPGTSISLTIDISVKNPNFASFRYKNTTTNLYYRGVVIGVARGPPGQSKARRTTRMNITMDIMVDRLFGNPNLQSDISTGLLSMSSYTIVGGRVKLLTIIKKQVTVSMNCTMKVNIISRAIEDQMCKRKVKI</sequence>
<evidence type="ECO:0000256" key="6">
    <source>
        <dbReference type="SAM" id="Phobius"/>
    </source>
</evidence>
<keyword evidence="2 6" id="KW-0812">Transmembrane</keyword>
<evidence type="ECO:0000256" key="5">
    <source>
        <dbReference type="SAM" id="MobiDB-lite"/>
    </source>
</evidence>
<feature type="transmembrane region" description="Helical" evidence="6">
    <location>
        <begin position="37"/>
        <end position="63"/>
    </location>
</feature>